<dbReference type="RefSeq" id="WP_128534068.1">
    <property type="nucleotide sequence ID" value="NZ_SBIW01000004.1"/>
</dbReference>
<accession>A0A444MPA2</accession>
<evidence type="ECO:0000259" key="3">
    <source>
        <dbReference type="Pfam" id="PF05175"/>
    </source>
</evidence>
<reference evidence="4 5" key="1">
    <citation type="submission" date="2019-01" db="EMBL/GenBank/DDBJ databases">
        <title>Mucilaginibacter antarcticum sp. nov., isolated from antarctic soil.</title>
        <authorList>
            <person name="Yan Y.-Q."/>
            <person name="Du Z.-J."/>
        </authorList>
    </citation>
    <scope>NUCLEOTIDE SEQUENCE [LARGE SCALE GENOMIC DNA]</scope>
    <source>
        <strain evidence="4 5">F01003</strain>
    </source>
</reference>
<dbReference type="OrthoDB" id="108476at2"/>
<evidence type="ECO:0000313" key="4">
    <source>
        <dbReference type="EMBL" id="RWY52482.1"/>
    </source>
</evidence>
<sequence length="276" mass="31256">MKSVIKRGIAAAVNNKLLWIFIKPVAKLGFFAFYSRRVKQVIVNVEGGPYASIFEKKEVLSGPFKGMKYPSLSSVGSSLYPKLLGSYEKELHQVIGELMGNNYTEILDIGCAEGYYAIGLSLKKPRAKVYAYDTDETARALCEKMAHLNGVDDKVILRETCTAKELVHFKFTGHALIVCDCEGYEEHLFTPQNVSNLKDCDLLIETHDFLNLSTSLNLIELFKQTHHIKIIKSIGDIEKAQTYVYPETHNLSLNEKFELHCERRPTIMDWLVCTPI</sequence>
<organism evidence="4 5">
    <name type="scientific">Mucilaginibacter gilvus</name>
    <dbReference type="NCBI Taxonomy" id="2305909"/>
    <lineage>
        <taxon>Bacteria</taxon>
        <taxon>Pseudomonadati</taxon>
        <taxon>Bacteroidota</taxon>
        <taxon>Sphingobacteriia</taxon>
        <taxon>Sphingobacteriales</taxon>
        <taxon>Sphingobacteriaceae</taxon>
        <taxon>Mucilaginibacter</taxon>
    </lineage>
</organism>
<protein>
    <recommendedName>
        <fullName evidence="3">Methyltransferase small domain-containing protein</fullName>
    </recommendedName>
</protein>
<feature type="domain" description="Methyltransferase small" evidence="3">
    <location>
        <begin position="102"/>
        <end position="163"/>
    </location>
</feature>
<dbReference type="Pfam" id="PF05175">
    <property type="entry name" value="MTS"/>
    <property type="match status" value="1"/>
</dbReference>
<dbReference type="Proteomes" id="UP000286701">
    <property type="component" value="Unassembled WGS sequence"/>
</dbReference>
<dbReference type="GO" id="GO:0032259">
    <property type="term" value="P:methylation"/>
    <property type="evidence" value="ECO:0007669"/>
    <property type="project" value="UniProtKB-KW"/>
</dbReference>
<dbReference type="GO" id="GO:0008168">
    <property type="term" value="F:methyltransferase activity"/>
    <property type="evidence" value="ECO:0007669"/>
    <property type="project" value="UniProtKB-KW"/>
</dbReference>
<evidence type="ECO:0000256" key="2">
    <source>
        <dbReference type="ARBA" id="ARBA00022691"/>
    </source>
</evidence>
<keyword evidence="5" id="KW-1185">Reference proteome</keyword>
<keyword evidence="1" id="KW-0808">Transferase</keyword>
<name>A0A444MPA2_9SPHI</name>
<comment type="caution">
    <text evidence="4">The sequence shown here is derived from an EMBL/GenBank/DDBJ whole genome shotgun (WGS) entry which is preliminary data.</text>
</comment>
<dbReference type="Gene3D" id="3.40.50.150">
    <property type="entry name" value="Vaccinia Virus protein VP39"/>
    <property type="match status" value="1"/>
</dbReference>
<dbReference type="InterPro" id="IPR007848">
    <property type="entry name" value="Small_mtfrase_dom"/>
</dbReference>
<dbReference type="InterPro" id="IPR029063">
    <property type="entry name" value="SAM-dependent_MTases_sf"/>
</dbReference>
<dbReference type="CDD" id="cd02440">
    <property type="entry name" value="AdoMet_MTases"/>
    <property type="match status" value="1"/>
</dbReference>
<dbReference type="SUPFAM" id="SSF53335">
    <property type="entry name" value="S-adenosyl-L-methionine-dependent methyltransferases"/>
    <property type="match status" value="1"/>
</dbReference>
<proteinExistence type="predicted"/>
<dbReference type="EMBL" id="SBIW01000004">
    <property type="protein sequence ID" value="RWY52482.1"/>
    <property type="molecule type" value="Genomic_DNA"/>
</dbReference>
<evidence type="ECO:0000256" key="1">
    <source>
        <dbReference type="ARBA" id="ARBA00022603"/>
    </source>
</evidence>
<evidence type="ECO:0000313" key="5">
    <source>
        <dbReference type="Proteomes" id="UP000286701"/>
    </source>
</evidence>
<gene>
    <name evidence="4" type="ORF">EPL05_11290</name>
</gene>
<keyword evidence="1" id="KW-0489">Methyltransferase</keyword>
<dbReference type="AlphaFoldDB" id="A0A444MPA2"/>
<keyword evidence="2" id="KW-0949">S-adenosyl-L-methionine</keyword>